<keyword evidence="3" id="KW-1185">Reference proteome</keyword>
<accession>A0AAV5I5X1</accession>
<dbReference type="AlphaFoldDB" id="A0AAV5I5X1"/>
<sequence length="97" mass="10235">MMASRPFDDDGYIGYDTHLPRLYNSGDDVFVSQPILETPLPPPIGGGSVGFSEFSAEENRNDLDGSASAGGGSVGFSEFSAEENRNDLDGSALAIKM</sequence>
<protein>
    <submittedName>
        <fullName evidence="2">Uncharacterized protein</fullName>
    </submittedName>
</protein>
<organism evidence="2 3">
    <name type="scientific">Rubroshorea leprosula</name>
    <dbReference type="NCBI Taxonomy" id="152421"/>
    <lineage>
        <taxon>Eukaryota</taxon>
        <taxon>Viridiplantae</taxon>
        <taxon>Streptophyta</taxon>
        <taxon>Embryophyta</taxon>
        <taxon>Tracheophyta</taxon>
        <taxon>Spermatophyta</taxon>
        <taxon>Magnoliopsida</taxon>
        <taxon>eudicotyledons</taxon>
        <taxon>Gunneridae</taxon>
        <taxon>Pentapetalae</taxon>
        <taxon>rosids</taxon>
        <taxon>malvids</taxon>
        <taxon>Malvales</taxon>
        <taxon>Dipterocarpaceae</taxon>
        <taxon>Rubroshorea</taxon>
    </lineage>
</organism>
<feature type="region of interest" description="Disordered" evidence="1">
    <location>
        <begin position="41"/>
        <end position="83"/>
    </location>
</feature>
<comment type="caution">
    <text evidence="2">The sequence shown here is derived from an EMBL/GenBank/DDBJ whole genome shotgun (WGS) entry which is preliminary data.</text>
</comment>
<gene>
    <name evidence="2" type="ORF">SLEP1_g6707</name>
</gene>
<proteinExistence type="predicted"/>
<reference evidence="2 3" key="1">
    <citation type="journal article" date="2021" name="Commun. Biol.">
        <title>The genome of Shorea leprosula (Dipterocarpaceae) highlights the ecological relevance of drought in aseasonal tropical rainforests.</title>
        <authorList>
            <person name="Ng K.K.S."/>
            <person name="Kobayashi M.J."/>
            <person name="Fawcett J.A."/>
            <person name="Hatakeyama M."/>
            <person name="Paape T."/>
            <person name="Ng C.H."/>
            <person name="Ang C.C."/>
            <person name="Tnah L.H."/>
            <person name="Lee C.T."/>
            <person name="Nishiyama T."/>
            <person name="Sese J."/>
            <person name="O'Brien M.J."/>
            <person name="Copetti D."/>
            <person name="Mohd Noor M.I."/>
            <person name="Ong R.C."/>
            <person name="Putra M."/>
            <person name="Sireger I.Z."/>
            <person name="Indrioko S."/>
            <person name="Kosugi Y."/>
            <person name="Izuno A."/>
            <person name="Isagi Y."/>
            <person name="Lee S.L."/>
            <person name="Shimizu K.K."/>
        </authorList>
    </citation>
    <scope>NUCLEOTIDE SEQUENCE [LARGE SCALE GENOMIC DNA]</scope>
    <source>
        <strain evidence="2">214</strain>
    </source>
</reference>
<dbReference type="EMBL" id="BPVZ01000006">
    <property type="protein sequence ID" value="GKU93074.1"/>
    <property type="molecule type" value="Genomic_DNA"/>
</dbReference>
<evidence type="ECO:0000313" key="2">
    <source>
        <dbReference type="EMBL" id="GKU93074.1"/>
    </source>
</evidence>
<dbReference type="Proteomes" id="UP001054252">
    <property type="component" value="Unassembled WGS sequence"/>
</dbReference>
<evidence type="ECO:0000313" key="3">
    <source>
        <dbReference type="Proteomes" id="UP001054252"/>
    </source>
</evidence>
<evidence type="ECO:0000256" key="1">
    <source>
        <dbReference type="SAM" id="MobiDB-lite"/>
    </source>
</evidence>
<name>A0AAV5I5X1_9ROSI</name>